<evidence type="ECO:0000313" key="2">
    <source>
        <dbReference type="Proteomes" id="UP000004621"/>
    </source>
</evidence>
<gene>
    <name evidence="1" type="ORF">NEISUBOT_04148</name>
</gene>
<organism evidence="1 2">
    <name type="scientific">Neisseria subflava NJ9703</name>
    <dbReference type="NCBI Taxonomy" id="546268"/>
    <lineage>
        <taxon>Bacteria</taxon>
        <taxon>Pseudomonadati</taxon>
        <taxon>Pseudomonadota</taxon>
        <taxon>Betaproteobacteria</taxon>
        <taxon>Neisseriales</taxon>
        <taxon>Neisseriaceae</taxon>
        <taxon>Neisseria</taxon>
    </lineage>
</organism>
<evidence type="ECO:0008006" key="3">
    <source>
        <dbReference type="Google" id="ProtNLM"/>
    </source>
</evidence>
<accession>A0A9W5MZH7</accession>
<reference evidence="1 2" key="1">
    <citation type="submission" date="2010-01" db="EMBL/GenBank/DDBJ databases">
        <authorList>
            <person name="Weinstock G."/>
            <person name="Sodergren E."/>
            <person name="Clifton S."/>
            <person name="Fulton L."/>
            <person name="Fulton B."/>
            <person name="Courtney L."/>
            <person name="Fronick C."/>
            <person name="Harrison M."/>
            <person name="Strong C."/>
            <person name="Farmer C."/>
            <person name="Delahaunty K."/>
            <person name="Markovic C."/>
            <person name="Hall O."/>
            <person name="Minx P."/>
            <person name="Tomlinson C."/>
            <person name="Mitreva M."/>
            <person name="Nelson J."/>
            <person name="Hou S."/>
            <person name="Wollam A."/>
            <person name="Pepin K.H."/>
            <person name="Johnson M."/>
            <person name="Bhonagiri V."/>
            <person name="Nash W.E."/>
            <person name="Warren W."/>
            <person name="Chinwalla A."/>
            <person name="Mardis E.R."/>
            <person name="Wilson R.K."/>
        </authorList>
    </citation>
    <scope>NUCLEOTIDE SEQUENCE [LARGE SCALE GENOMIC DNA]</scope>
    <source>
        <strain evidence="1 2">NJ9703</strain>
    </source>
</reference>
<dbReference type="InterPro" id="IPR029039">
    <property type="entry name" value="Flavoprotein-like_sf"/>
</dbReference>
<protein>
    <recommendedName>
        <fullName evidence="3">Flavodoxin-like fold domain-containing protein</fullName>
    </recommendedName>
</protein>
<dbReference type="Proteomes" id="UP000004621">
    <property type="component" value="Unassembled WGS sequence"/>
</dbReference>
<dbReference type="EMBL" id="ACEO02000004">
    <property type="protein sequence ID" value="EFC52402.1"/>
    <property type="molecule type" value="Genomic_DNA"/>
</dbReference>
<proteinExistence type="predicted"/>
<dbReference type="AlphaFoldDB" id="A0A9W5MZH7"/>
<dbReference type="Gene3D" id="3.40.50.360">
    <property type="match status" value="1"/>
</dbReference>
<evidence type="ECO:0000313" key="1">
    <source>
        <dbReference type="EMBL" id="EFC52402.1"/>
    </source>
</evidence>
<name>A0A9W5MZH7_NEISU</name>
<comment type="caution">
    <text evidence="1">The sequence shown here is derived from an EMBL/GenBank/DDBJ whole genome shotgun (WGS) entry which is preliminary data.</text>
</comment>
<sequence>MTRLPTFLCNDVIKNPQVEQYLADYQAHLEKVFG</sequence>